<reference evidence="11 12" key="1">
    <citation type="journal article" date="2018" name="Mol. Biol. Evol.">
        <title>Broad Genomic Sampling Reveals a Smut Pathogenic Ancestry of the Fungal Clade Ustilaginomycotina.</title>
        <authorList>
            <person name="Kijpornyongpan T."/>
            <person name="Mondo S.J."/>
            <person name="Barry K."/>
            <person name="Sandor L."/>
            <person name="Lee J."/>
            <person name="Lipzen A."/>
            <person name="Pangilinan J."/>
            <person name="LaButti K."/>
            <person name="Hainaut M."/>
            <person name="Henrissat B."/>
            <person name="Grigoriev I.V."/>
            <person name="Spatafora J.W."/>
            <person name="Aime M.C."/>
        </authorList>
    </citation>
    <scope>NUCLEOTIDE SEQUENCE [LARGE SCALE GENOMIC DNA]</scope>
    <source>
        <strain evidence="11 12">MCA 3645</strain>
    </source>
</reference>
<comment type="catalytic activity">
    <reaction evidence="10">
        <text>[protein]-C-terminal S-[(2E,6E)-farnesyl]-L-cysteine + S-adenosyl-L-methionine = [protein]-C-terminal S-[(2E,6E)-farnesyl]-L-cysteine methyl ester + S-adenosyl-L-homocysteine</text>
        <dbReference type="Rhea" id="RHEA:21672"/>
        <dbReference type="Rhea" id="RHEA-COMP:12125"/>
        <dbReference type="Rhea" id="RHEA-COMP:12126"/>
        <dbReference type="ChEBI" id="CHEBI:57856"/>
        <dbReference type="ChEBI" id="CHEBI:59789"/>
        <dbReference type="ChEBI" id="CHEBI:90510"/>
        <dbReference type="ChEBI" id="CHEBI:90511"/>
        <dbReference type="EC" id="2.1.1.100"/>
    </reaction>
</comment>
<dbReference type="PANTHER" id="PTHR12714">
    <property type="entry name" value="PROTEIN-S ISOPRENYLCYSTEINE O-METHYLTRANSFERASE"/>
    <property type="match status" value="1"/>
</dbReference>
<dbReference type="InParanoid" id="A0A317XTS0"/>
<comment type="subcellular location">
    <subcellularLocation>
        <location evidence="10">Endoplasmic reticulum membrane</location>
        <topology evidence="10">Multi-pass membrane protein</topology>
    </subcellularLocation>
    <subcellularLocation>
        <location evidence="1">Membrane</location>
        <topology evidence="1">Multi-pass membrane protein</topology>
    </subcellularLocation>
</comment>
<dbReference type="Gene3D" id="1.20.120.1630">
    <property type="match status" value="1"/>
</dbReference>
<keyword evidence="8 10" id="KW-1133">Transmembrane helix</keyword>
<evidence type="ECO:0000256" key="10">
    <source>
        <dbReference type="RuleBase" id="RU362022"/>
    </source>
</evidence>
<dbReference type="InterPro" id="IPR007269">
    <property type="entry name" value="ICMT_MeTrfase"/>
</dbReference>
<proteinExistence type="inferred from homology"/>
<protein>
    <recommendedName>
        <fullName evidence="3 10">Protein-S-isoprenylcysteine O-methyltransferase</fullName>
        <ecNumber evidence="3 10">2.1.1.100</ecNumber>
    </recommendedName>
</protein>
<feature type="transmembrane region" description="Helical" evidence="10">
    <location>
        <begin position="153"/>
        <end position="173"/>
    </location>
</feature>
<dbReference type="EC" id="2.1.1.100" evidence="3 10"/>
<organism evidence="11 12">
    <name type="scientific">Testicularia cyperi</name>
    <dbReference type="NCBI Taxonomy" id="1882483"/>
    <lineage>
        <taxon>Eukaryota</taxon>
        <taxon>Fungi</taxon>
        <taxon>Dikarya</taxon>
        <taxon>Basidiomycota</taxon>
        <taxon>Ustilaginomycotina</taxon>
        <taxon>Ustilaginomycetes</taxon>
        <taxon>Ustilaginales</taxon>
        <taxon>Anthracoideaceae</taxon>
        <taxon>Testicularia</taxon>
    </lineage>
</organism>
<keyword evidence="4 10" id="KW-0489">Methyltransferase</keyword>
<keyword evidence="7 10" id="KW-0812">Transmembrane</keyword>
<sequence>ASPSSSSLFAWLLSQYTTQWVIPPAYAPAALQICITAFPLGVLFGLVLPRVFAFLVDGSLYTAVARLLMQTQAAQQQQLEGSWWCFPQLSIYLLAWSLFHLLEFTVTAAYNPTRLYSDSFLLNNGIHYHVAHVVALIEFAVTASVVPSTKRPGILTLVGLLLVVFGQVFRSGAMIHASKNFSHIVADKKRQDHELVTTGVYAWVRHPSYVGFFYWALGTQLLLGNVVATLGFVVTLYKFFSNRIRAEERYLVEFFGDQYRLYRKTTGSGLPFIK</sequence>
<feature type="non-terminal residue" evidence="11">
    <location>
        <position position="274"/>
    </location>
</feature>
<evidence type="ECO:0000256" key="7">
    <source>
        <dbReference type="ARBA" id="ARBA00022692"/>
    </source>
</evidence>
<dbReference type="GO" id="GO:0005789">
    <property type="term" value="C:endoplasmic reticulum membrane"/>
    <property type="evidence" value="ECO:0007669"/>
    <property type="project" value="UniProtKB-SubCell"/>
</dbReference>
<gene>
    <name evidence="11" type="ORF">BCV70DRAFT_141132</name>
</gene>
<keyword evidence="5" id="KW-0808">Transferase</keyword>
<evidence type="ECO:0000256" key="9">
    <source>
        <dbReference type="ARBA" id="ARBA00023136"/>
    </source>
</evidence>
<feature type="transmembrane region" description="Helical" evidence="10">
    <location>
        <begin position="212"/>
        <end position="240"/>
    </location>
</feature>
<dbReference type="STRING" id="1882483.A0A317XTS0"/>
<dbReference type="GO" id="GO:0032259">
    <property type="term" value="P:methylation"/>
    <property type="evidence" value="ECO:0007669"/>
    <property type="project" value="UniProtKB-KW"/>
</dbReference>
<feature type="transmembrane region" description="Helical" evidence="10">
    <location>
        <begin position="89"/>
        <end position="110"/>
    </location>
</feature>
<dbReference type="EMBL" id="KZ819192">
    <property type="protein sequence ID" value="PWZ00691.1"/>
    <property type="molecule type" value="Genomic_DNA"/>
</dbReference>
<name>A0A317XTS0_9BASI</name>
<dbReference type="InterPro" id="IPR025770">
    <property type="entry name" value="PPMT_MeTrfase"/>
</dbReference>
<dbReference type="GO" id="GO:0004671">
    <property type="term" value="F:protein C-terminal S-isoprenylcysteine carboxyl O-methyltransferase activity"/>
    <property type="evidence" value="ECO:0007669"/>
    <property type="project" value="UniProtKB-EC"/>
</dbReference>
<dbReference type="Proteomes" id="UP000246740">
    <property type="component" value="Unassembled WGS sequence"/>
</dbReference>
<dbReference type="FunCoup" id="A0A317XTS0">
    <property type="interactions" value="222"/>
</dbReference>
<evidence type="ECO:0000313" key="11">
    <source>
        <dbReference type="EMBL" id="PWZ00691.1"/>
    </source>
</evidence>
<keyword evidence="6 10" id="KW-0949">S-adenosyl-L-methionine</keyword>
<dbReference type="Pfam" id="PF04140">
    <property type="entry name" value="ICMT"/>
    <property type="match status" value="1"/>
</dbReference>
<keyword evidence="10" id="KW-0256">Endoplasmic reticulum</keyword>
<comment type="similarity">
    <text evidence="2 10">Belongs to the class VI-like SAM-binding methyltransferase superfamily. Isoprenylcysteine carboxyl methyltransferase family.</text>
</comment>
<feature type="transmembrane region" description="Helical" evidence="10">
    <location>
        <begin position="126"/>
        <end position="146"/>
    </location>
</feature>
<evidence type="ECO:0000256" key="2">
    <source>
        <dbReference type="ARBA" id="ARBA00009140"/>
    </source>
</evidence>
<evidence type="ECO:0000256" key="1">
    <source>
        <dbReference type="ARBA" id="ARBA00004141"/>
    </source>
</evidence>
<dbReference type="PROSITE" id="PS51564">
    <property type="entry name" value="SAM_ICMT"/>
    <property type="match status" value="1"/>
</dbReference>
<dbReference type="OrthoDB" id="422086at2759"/>
<dbReference type="PANTHER" id="PTHR12714:SF9">
    <property type="entry name" value="PROTEIN-S-ISOPRENYLCYSTEINE O-METHYLTRANSFERASE"/>
    <property type="match status" value="1"/>
</dbReference>
<accession>A0A317XTS0</accession>
<evidence type="ECO:0000256" key="3">
    <source>
        <dbReference type="ARBA" id="ARBA00012151"/>
    </source>
</evidence>
<keyword evidence="12" id="KW-1185">Reference proteome</keyword>
<evidence type="ECO:0000256" key="6">
    <source>
        <dbReference type="ARBA" id="ARBA00022691"/>
    </source>
</evidence>
<evidence type="ECO:0000256" key="8">
    <source>
        <dbReference type="ARBA" id="ARBA00022989"/>
    </source>
</evidence>
<evidence type="ECO:0000313" key="12">
    <source>
        <dbReference type="Proteomes" id="UP000246740"/>
    </source>
</evidence>
<dbReference type="AlphaFoldDB" id="A0A317XTS0"/>
<evidence type="ECO:0000256" key="5">
    <source>
        <dbReference type="ARBA" id="ARBA00022679"/>
    </source>
</evidence>
<feature type="non-terminal residue" evidence="11">
    <location>
        <position position="1"/>
    </location>
</feature>
<feature type="transmembrane region" description="Helical" evidence="10">
    <location>
        <begin position="47"/>
        <end position="68"/>
    </location>
</feature>
<keyword evidence="9 10" id="KW-0472">Membrane</keyword>
<evidence type="ECO:0000256" key="4">
    <source>
        <dbReference type="ARBA" id="ARBA00022603"/>
    </source>
</evidence>